<dbReference type="CDD" id="cd03510">
    <property type="entry name" value="Rhizobitoxine-FADS-like"/>
    <property type="match status" value="1"/>
</dbReference>
<feature type="transmembrane region" description="Helical" evidence="4">
    <location>
        <begin position="204"/>
        <end position="223"/>
    </location>
</feature>
<feature type="transmembrane region" description="Helical" evidence="4">
    <location>
        <begin position="178"/>
        <end position="198"/>
    </location>
</feature>
<evidence type="ECO:0000259" key="5">
    <source>
        <dbReference type="Pfam" id="PF00487"/>
    </source>
</evidence>
<dbReference type="Proteomes" id="UP000826540">
    <property type="component" value="Chromosome"/>
</dbReference>
<evidence type="ECO:0000313" key="7">
    <source>
        <dbReference type="Proteomes" id="UP000826540"/>
    </source>
</evidence>
<dbReference type="PANTHER" id="PTHR19353">
    <property type="entry name" value="FATTY ACID DESATURASE 2"/>
    <property type="match status" value="1"/>
</dbReference>
<evidence type="ECO:0000256" key="2">
    <source>
        <dbReference type="ARBA" id="ARBA00008749"/>
    </source>
</evidence>
<feature type="transmembrane region" description="Helical" evidence="4">
    <location>
        <begin position="89"/>
        <end position="107"/>
    </location>
</feature>
<evidence type="ECO:0000256" key="1">
    <source>
        <dbReference type="ARBA" id="ARBA00001954"/>
    </source>
</evidence>
<gene>
    <name evidence="6" type="primary">gntB</name>
    <name evidence="6" type="ORF">K2F26_16460</name>
</gene>
<evidence type="ECO:0000313" key="6">
    <source>
        <dbReference type="EMBL" id="QYX30482.1"/>
    </source>
</evidence>
<keyword evidence="4" id="KW-1133">Transmembrane helix</keyword>
<evidence type="ECO:0000256" key="3">
    <source>
        <dbReference type="ARBA" id="ARBA00023004"/>
    </source>
</evidence>
<keyword evidence="7" id="KW-1185">Reference proteome</keyword>
<dbReference type="PANTHER" id="PTHR19353:SF19">
    <property type="entry name" value="DELTA(5) FATTY ACID DESATURASE C-RELATED"/>
    <property type="match status" value="1"/>
</dbReference>
<protein>
    <submittedName>
        <fullName evidence="6">L-arginine gamma (S) hydroxylase</fullName>
    </submittedName>
</protein>
<evidence type="ECO:0000256" key="4">
    <source>
        <dbReference type="SAM" id="Phobius"/>
    </source>
</evidence>
<comment type="cofactor">
    <cofactor evidence="1">
        <name>Fe(2+)</name>
        <dbReference type="ChEBI" id="CHEBI:29033"/>
    </cofactor>
</comment>
<sequence>MKKNIKKYRFSNSIYHQIKPLLKLDQWHCWLALAEDWIVICFAISISYYLSWYFYPVTILLIGSRQRALATLLHEAAHQVIAKNRTLNFMMGTFFSGYFILQTMSSYRKSHVEKHHRYFGNPDEDPDYKFAISQGLYQQSLDDKTFQMLYIFSPLLLAQVPKYIKSLLIHRFLEDQNYLELVAIGLWWLTIISLSILFNLWQYLILFWLIPYLTVFQIIGWFIELAEHYPLMNNDINLYMSRNRNSHFIEKFLTGMHNENYHLVHHLFPNIPFWNVPKAHEILMQDPNYAQHHSQSGGIVWSNNNAPSILSGLTQVSS</sequence>
<keyword evidence="4" id="KW-0472">Membrane</keyword>
<proteinExistence type="inferred from homology"/>
<comment type="similarity">
    <text evidence="2">Belongs to the fatty acid desaturase type 2 family.</text>
</comment>
<feature type="domain" description="Fatty acid desaturase" evidence="5">
    <location>
        <begin position="51"/>
        <end position="288"/>
    </location>
</feature>
<keyword evidence="4" id="KW-0812">Transmembrane</keyword>
<dbReference type="Pfam" id="PF00487">
    <property type="entry name" value="FA_desaturase"/>
    <property type="match status" value="1"/>
</dbReference>
<name>A0ABX8WVP2_9CYAN</name>
<organism evidence="6 7">
    <name type="scientific">Sphaerospermopsis torques-reginae ITEP-024</name>
    <dbReference type="NCBI Taxonomy" id="984208"/>
    <lineage>
        <taxon>Bacteria</taxon>
        <taxon>Bacillati</taxon>
        <taxon>Cyanobacteriota</taxon>
        <taxon>Cyanophyceae</taxon>
        <taxon>Nostocales</taxon>
        <taxon>Aphanizomenonaceae</taxon>
        <taxon>Sphaerospermopsis</taxon>
        <taxon>Sphaerospermopsis torques-reginae</taxon>
    </lineage>
</organism>
<dbReference type="InterPro" id="IPR012171">
    <property type="entry name" value="Fatty_acid_desaturase"/>
</dbReference>
<dbReference type="NCBIfam" id="NF041365">
    <property type="entry name" value="GntB_guanitoxin"/>
    <property type="match status" value="1"/>
</dbReference>
<feature type="transmembrane region" description="Helical" evidence="4">
    <location>
        <begin position="29"/>
        <end position="50"/>
    </location>
</feature>
<accession>A0ABX8WVP2</accession>
<reference evidence="6 7" key="1">
    <citation type="journal article" date="2022" name="J. Am. Chem. Soc.">
        <title>Biosynthesis of Guanitoxin Enables Global Environmental Detection in Freshwater Cyanobacteria.</title>
        <authorList>
            <person name="Lima S.T."/>
            <person name="Fallon T.R."/>
            <person name="Cordoza J.L."/>
            <person name="Chekan J.R."/>
            <person name="Delbaje E."/>
            <person name="Hopiavuori A.R."/>
            <person name="Alvarenga D.O."/>
            <person name="Wood S.M."/>
            <person name="Luhavaya H."/>
            <person name="Baumgartner J.T."/>
            <person name="Dorr F.A."/>
            <person name="Etchegaray A."/>
            <person name="Pinto E."/>
            <person name="McKinnie S.M.K."/>
            <person name="Fiore M.F."/>
            <person name="Moore B.S."/>
        </authorList>
    </citation>
    <scope>NUCLEOTIDE SEQUENCE [LARGE SCALE GENOMIC DNA]</scope>
    <source>
        <strain evidence="6 7">ITEP-024</strain>
    </source>
</reference>
<dbReference type="InterPro" id="IPR005804">
    <property type="entry name" value="FA_desaturase_dom"/>
</dbReference>
<dbReference type="EMBL" id="CP080598">
    <property type="protein sequence ID" value="QYX30482.1"/>
    <property type="molecule type" value="Genomic_DNA"/>
</dbReference>
<keyword evidence="3" id="KW-0408">Iron</keyword>
<dbReference type="RefSeq" id="WP_220608671.1">
    <property type="nucleotide sequence ID" value="NZ_CP080598.1"/>
</dbReference>